<dbReference type="GO" id="GO:0019867">
    <property type="term" value="C:outer membrane"/>
    <property type="evidence" value="ECO:0007669"/>
    <property type="project" value="InterPro"/>
</dbReference>
<dbReference type="NCBIfam" id="TIGR01414">
    <property type="entry name" value="autotrans_barl"/>
    <property type="match status" value="1"/>
</dbReference>
<dbReference type="Gene3D" id="2.40.128.130">
    <property type="entry name" value="Autotransporter beta-domain"/>
    <property type="match status" value="1"/>
</dbReference>
<dbReference type="Pfam" id="PF03797">
    <property type="entry name" value="Autotransporter"/>
    <property type="match status" value="1"/>
</dbReference>
<dbReference type="OrthoDB" id="199709at2"/>
<reference evidence="3 4" key="1">
    <citation type="submission" date="2019-02" db="EMBL/GenBank/DDBJ databases">
        <title>Deep-cultivation of Planctomycetes and their phenomic and genomic characterization uncovers novel biology.</title>
        <authorList>
            <person name="Wiegand S."/>
            <person name="Jogler M."/>
            <person name="Boedeker C."/>
            <person name="Pinto D."/>
            <person name="Vollmers J."/>
            <person name="Rivas-Marin E."/>
            <person name="Kohn T."/>
            <person name="Peeters S.H."/>
            <person name="Heuer A."/>
            <person name="Rast P."/>
            <person name="Oberbeckmann S."/>
            <person name="Bunk B."/>
            <person name="Jeske O."/>
            <person name="Meyerdierks A."/>
            <person name="Storesund J.E."/>
            <person name="Kallscheuer N."/>
            <person name="Luecker S."/>
            <person name="Lage O.M."/>
            <person name="Pohl T."/>
            <person name="Merkel B.J."/>
            <person name="Hornburger P."/>
            <person name="Mueller R.-W."/>
            <person name="Bruemmer F."/>
            <person name="Labrenz M."/>
            <person name="Spormann A.M."/>
            <person name="Op den Camp H."/>
            <person name="Overmann J."/>
            <person name="Amann R."/>
            <person name="Jetten M.S.M."/>
            <person name="Mascher T."/>
            <person name="Medema M.H."/>
            <person name="Devos D.P."/>
            <person name="Kaster A.-K."/>
            <person name="Ovreas L."/>
            <person name="Rohde M."/>
            <person name="Galperin M.Y."/>
            <person name="Jogler C."/>
        </authorList>
    </citation>
    <scope>NUCLEOTIDE SEQUENCE [LARGE SCALE GENOMIC DNA]</scope>
    <source>
        <strain evidence="3 4">KS4</strain>
    </source>
</reference>
<dbReference type="InterPro" id="IPR036709">
    <property type="entry name" value="Autotransporte_beta_dom_sf"/>
</dbReference>
<dbReference type="InterPro" id="IPR006315">
    <property type="entry name" value="OM_autotransptr_brl_dom"/>
</dbReference>
<dbReference type="EMBL" id="CP036425">
    <property type="protein sequence ID" value="QDU35458.1"/>
    <property type="molecule type" value="Genomic_DNA"/>
</dbReference>
<keyword evidence="4" id="KW-1185">Reference proteome</keyword>
<dbReference type="PROSITE" id="PS51208">
    <property type="entry name" value="AUTOTRANSPORTER"/>
    <property type="match status" value="1"/>
</dbReference>
<dbReference type="SUPFAM" id="SSF103515">
    <property type="entry name" value="Autotransporter"/>
    <property type="match status" value="1"/>
</dbReference>
<dbReference type="Proteomes" id="UP000317369">
    <property type="component" value="Chromosome"/>
</dbReference>
<name>A0A517YZ07_9BACT</name>
<protein>
    <submittedName>
        <fullName evidence="3">Outer membrane protein B</fullName>
    </submittedName>
</protein>
<dbReference type="SMART" id="SM00869">
    <property type="entry name" value="Autotransporter"/>
    <property type="match status" value="1"/>
</dbReference>
<sequence precursor="true">MNNICRYSTATLLSAFTVMSTGLGLCQSINAAPYNAEIKQHIIEDSTTNALACGSFDSDGVNATFTNESFMYAKNTGRGDAYGIQSLGIVNANAILGEIYTESGTSETQYPPSYGSYSYYDSMGIYCSKDVSIAGDVSAKITAIIKGVNSHQNNKIRAAGIFSNGDIVMGDITQDATIVVSADVEYGVGNGIYAKDTMIIGDVAGQIYVKTGHHGRGLSASDNLILGDISGSIIVDDSGIGATGVSSGEVLTVGNITGTIATRSSGSAHGLSSYKAQSIGDISGIIESVSGAGYAARGIYTSNSDLQIGKDNGSDDTVGIRGTIKAISGDLGTPIGDNPSRAYGLHSNGNLTVDGDITGTISAYAAGQPKEDSGIVLPPWTGGGVIIIGGGGTVVYNGTGNSISIGSIGVDGSIMTIDGNASIGLSEYTLTFSAAEETPPVTQVTATLTTAEPVAISAAIYSSKDDGTINLNNITEDATLIAIAEGLNSEAYGILLQSENDNDDSGSVTVGNIDGQIVVGANRKAYGILSEDHLIIGNVSGVISVQANGYSNSGNSLELPGATENVFGAAAGIVSSGDFSIGEISGAIRVHGKDAAIGIASYGTLDTVVSGTIAATTTDGNFNYAINSHTGNDRLTLKDGAVVIGDIDLGSQDVGEADILTLEGYGTYNDTLHNIEHIKVNSAVSLIVGFDDLDAVQKQAAIISSIHETNTWKLSKKAAVDQLDVYTGYLKVDGGVEISGALNLASNAGMIFELTDDATVTAQSINLADGSRLITQQGEAILEQKIYTILDAENVITDNGAIIAIKDSALIDYEIYDASPSDKKQIIATPTSLDSVTSSSNDGIATSLQAALNNASVGQEIKDYVAHLQTLSNAEEIDKVVRKLSPQASIGVADATSNVSTGVTNQLTSRTSSASRSSSLAQSGLSNEYPILLAGPALRDKDGYQAWASTFGSLSKQDDDGLINGYKSKALGTLVGLDRQGENVLVGFALGYAYADIDTNNSNSSTELDALTAGFYAAYQSSAIKYEAGSIYTLGMSDFEREVPLNQTAEADDVLSHTFTNYIGASYEMRLQDDRISLSPNAQFSYTYFTQESYSESGVGSLGLDVDSFNNDIITATVGIKSQYRHSDQLTLNSSLLYKYDLVNDAPTVESSFQSVGSTPFKTTGLETDKNAIELGAGLDYQISDRFKVSCDYSYEHRSSLKTQNLTLGLNLLF</sequence>
<dbReference type="RefSeq" id="WP_145080846.1">
    <property type="nucleotide sequence ID" value="NZ_CP036425.1"/>
</dbReference>
<keyword evidence="1" id="KW-0732">Signal</keyword>
<dbReference type="KEGG" id="pcor:KS4_35410"/>
<accession>A0A517YZ07</accession>
<feature type="signal peptide" evidence="1">
    <location>
        <begin position="1"/>
        <end position="31"/>
    </location>
</feature>
<feature type="chain" id="PRO_5021915036" evidence="1">
    <location>
        <begin position="32"/>
        <end position="1214"/>
    </location>
</feature>
<proteinExistence type="predicted"/>
<feature type="domain" description="Autotransporter" evidence="2">
    <location>
        <begin position="939"/>
        <end position="1214"/>
    </location>
</feature>
<evidence type="ECO:0000259" key="2">
    <source>
        <dbReference type="PROSITE" id="PS51208"/>
    </source>
</evidence>
<evidence type="ECO:0000256" key="1">
    <source>
        <dbReference type="SAM" id="SignalP"/>
    </source>
</evidence>
<dbReference type="InterPro" id="IPR005546">
    <property type="entry name" value="Autotransporte_beta"/>
</dbReference>
<dbReference type="AlphaFoldDB" id="A0A517YZ07"/>
<evidence type="ECO:0000313" key="4">
    <source>
        <dbReference type="Proteomes" id="UP000317369"/>
    </source>
</evidence>
<organism evidence="3 4">
    <name type="scientific">Poriferisphaera corsica</name>
    <dbReference type="NCBI Taxonomy" id="2528020"/>
    <lineage>
        <taxon>Bacteria</taxon>
        <taxon>Pseudomonadati</taxon>
        <taxon>Planctomycetota</taxon>
        <taxon>Phycisphaerae</taxon>
        <taxon>Phycisphaerales</taxon>
        <taxon>Phycisphaeraceae</taxon>
        <taxon>Poriferisphaera</taxon>
    </lineage>
</organism>
<evidence type="ECO:0000313" key="3">
    <source>
        <dbReference type="EMBL" id="QDU35458.1"/>
    </source>
</evidence>
<gene>
    <name evidence="3" type="primary">ompB_7</name>
    <name evidence="3" type="ORF">KS4_35410</name>
</gene>